<proteinExistence type="predicted"/>
<protein>
    <submittedName>
        <fullName evidence="2">Uncharacterized protein</fullName>
    </submittedName>
</protein>
<gene>
    <name evidence="2" type="ORF">MM415A00199_0010</name>
    <name evidence="1" type="ORF">MM415B00346_0043</name>
</gene>
<dbReference type="EMBL" id="MT142528">
    <property type="protein sequence ID" value="QJA84353.1"/>
    <property type="molecule type" value="Genomic_DNA"/>
</dbReference>
<evidence type="ECO:0000313" key="1">
    <source>
        <dbReference type="EMBL" id="QJA66533.1"/>
    </source>
</evidence>
<reference evidence="2" key="1">
    <citation type="submission" date="2020-03" db="EMBL/GenBank/DDBJ databases">
        <title>The deep terrestrial virosphere.</title>
        <authorList>
            <person name="Holmfeldt K."/>
            <person name="Nilsson E."/>
            <person name="Simone D."/>
            <person name="Lopez-Fernandez M."/>
            <person name="Wu X."/>
            <person name="de Brujin I."/>
            <person name="Lundin D."/>
            <person name="Andersson A."/>
            <person name="Bertilsson S."/>
            <person name="Dopson M."/>
        </authorList>
    </citation>
    <scope>NUCLEOTIDE SEQUENCE</scope>
    <source>
        <strain evidence="2">MM415A00199</strain>
        <strain evidence="1">MM415B00346</strain>
    </source>
</reference>
<sequence length="83" mass="9206">MATATSGGQTATMAFATIPQVAYWDRHQLTIEILRVELFDLLAKRGREEIGIAEYDAKAACIRDLAAQAIALWDTQKPVIVWT</sequence>
<organism evidence="2">
    <name type="scientific">viral metagenome</name>
    <dbReference type="NCBI Taxonomy" id="1070528"/>
    <lineage>
        <taxon>unclassified sequences</taxon>
        <taxon>metagenomes</taxon>
        <taxon>organismal metagenomes</taxon>
    </lineage>
</organism>
<name>A0A6M3KQK9_9ZZZZ</name>
<evidence type="ECO:0000313" key="2">
    <source>
        <dbReference type="EMBL" id="QJA84353.1"/>
    </source>
</evidence>
<dbReference type="AlphaFoldDB" id="A0A6M3KQK9"/>
<accession>A0A6M3KQK9</accession>
<dbReference type="EMBL" id="MT141556">
    <property type="protein sequence ID" value="QJA66533.1"/>
    <property type="molecule type" value="Genomic_DNA"/>
</dbReference>